<name>A0ACB7CCC5_9ASCO</name>
<evidence type="ECO:0000313" key="1">
    <source>
        <dbReference type="EMBL" id="KAG4304717.1"/>
    </source>
</evidence>
<gene>
    <name evidence="1" type="ORF">PORY_001770</name>
</gene>
<dbReference type="EMBL" id="JABTEG010000006">
    <property type="protein sequence ID" value="KAG4304717.1"/>
    <property type="molecule type" value="Genomic_DNA"/>
</dbReference>
<dbReference type="Proteomes" id="UP000768646">
    <property type="component" value="Unassembled WGS sequence"/>
</dbReference>
<accession>A0ACB7CCC5</accession>
<reference evidence="1 2" key="1">
    <citation type="journal article" date="2021" name="Commun. Biol.">
        <title>Genomic insights into the host specific adaptation of the Pneumocystis genus.</title>
        <authorList>
            <person name="Cisse O.H."/>
            <person name="Ma L."/>
            <person name="Dekker J.P."/>
            <person name="Khil P.P."/>
            <person name="Youn J.-H."/>
            <person name="Brenchley J.M."/>
            <person name="Blair R."/>
            <person name="Pahar B."/>
            <person name="Chabe M."/>
            <person name="Van Rompay K.K.A."/>
            <person name="Keesler R."/>
            <person name="Sukura A."/>
            <person name="Hirsch V."/>
            <person name="Kutty G."/>
            <person name="Liu Y."/>
            <person name="Peng L."/>
            <person name="Chen J."/>
            <person name="Song J."/>
            <person name="Weissenbacher-Lang C."/>
            <person name="Xu J."/>
            <person name="Upham N.S."/>
            <person name="Stajich J.E."/>
            <person name="Cuomo C.A."/>
            <person name="Cushion M.T."/>
            <person name="Kovacs J.A."/>
        </authorList>
    </citation>
    <scope>NUCLEOTIDE SEQUENCE [LARGE SCALE GENOMIC DNA]</scope>
    <source>
        <strain evidence="1 2">RABM</strain>
    </source>
</reference>
<keyword evidence="2" id="KW-1185">Reference proteome</keyword>
<evidence type="ECO:0000313" key="2">
    <source>
        <dbReference type="Proteomes" id="UP000768646"/>
    </source>
</evidence>
<comment type="caution">
    <text evidence="1">The sequence shown here is derived from an EMBL/GenBank/DDBJ whole genome shotgun (WGS) entry which is preliminary data.</text>
</comment>
<organism evidence="1 2">
    <name type="scientific">Pneumocystis oryctolagi</name>
    <dbReference type="NCBI Taxonomy" id="42067"/>
    <lineage>
        <taxon>Eukaryota</taxon>
        <taxon>Fungi</taxon>
        <taxon>Dikarya</taxon>
        <taxon>Ascomycota</taxon>
        <taxon>Taphrinomycotina</taxon>
        <taxon>Pneumocystomycetes</taxon>
        <taxon>Pneumocystaceae</taxon>
        <taxon>Pneumocystis</taxon>
    </lineage>
</organism>
<sequence>MPPRTKQIETEQRLEIHDRPSSRQKRIPNDRLETYTARETAPVFDISTLPTVTLQRYRNVYKLQAPGGNRSGDTTLLPNGEALTNAVRRHFNALPVKEYDMIAQFLYTVKNKDKVFRRYFHDEIT</sequence>
<protein>
    <submittedName>
        <fullName evidence="1">Uncharacterized protein</fullName>
    </submittedName>
</protein>
<proteinExistence type="predicted"/>